<dbReference type="AlphaFoldDB" id="A0A8E2ETU4"/>
<organism evidence="1 2">
    <name type="scientific">Glonium stellatum</name>
    <dbReference type="NCBI Taxonomy" id="574774"/>
    <lineage>
        <taxon>Eukaryota</taxon>
        <taxon>Fungi</taxon>
        <taxon>Dikarya</taxon>
        <taxon>Ascomycota</taxon>
        <taxon>Pezizomycotina</taxon>
        <taxon>Dothideomycetes</taxon>
        <taxon>Pleosporomycetidae</taxon>
        <taxon>Gloniales</taxon>
        <taxon>Gloniaceae</taxon>
        <taxon>Glonium</taxon>
    </lineage>
</organism>
<protein>
    <submittedName>
        <fullName evidence="1">Uncharacterized protein</fullName>
    </submittedName>
</protein>
<name>A0A8E2ETU4_9PEZI</name>
<evidence type="ECO:0000313" key="2">
    <source>
        <dbReference type="Proteomes" id="UP000250140"/>
    </source>
</evidence>
<feature type="non-terminal residue" evidence="1">
    <location>
        <position position="1"/>
    </location>
</feature>
<sequence>HLPFPSLPPPNLASTRKRPASFELLHFGRVVQGWSINAAGQLSTWAILPSSQKGRNHATAHQCRASLSESSFQRSHSVRAQFPQYLVPEQHAHNCCSGRLIAPHARWLPPPSALPGPTRVCALTGGRYRAVRRCGPWLDRFTPAAADAWTGGGTC</sequence>
<gene>
    <name evidence="1" type="ORF">AOQ84DRAFT_225658</name>
</gene>
<keyword evidence="2" id="KW-1185">Reference proteome</keyword>
<evidence type="ECO:0000313" key="1">
    <source>
        <dbReference type="EMBL" id="OCL04716.1"/>
    </source>
</evidence>
<reference evidence="1 2" key="1">
    <citation type="journal article" date="2016" name="Nat. Commun.">
        <title>Ectomycorrhizal ecology is imprinted in the genome of the dominant symbiotic fungus Cenococcum geophilum.</title>
        <authorList>
            <consortium name="DOE Joint Genome Institute"/>
            <person name="Peter M."/>
            <person name="Kohler A."/>
            <person name="Ohm R.A."/>
            <person name="Kuo A."/>
            <person name="Krutzmann J."/>
            <person name="Morin E."/>
            <person name="Arend M."/>
            <person name="Barry K.W."/>
            <person name="Binder M."/>
            <person name="Choi C."/>
            <person name="Clum A."/>
            <person name="Copeland A."/>
            <person name="Grisel N."/>
            <person name="Haridas S."/>
            <person name="Kipfer T."/>
            <person name="LaButti K."/>
            <person name="Lindquist E."/>
            <person name="Lipzen A."/>
            <person name="Maire R."/>
            <person name="Meier B."/>
            <person name="Mihaltcheva S."/>
            <person name="Molinier V."/>
            <person name="Murat C."/>
            <person name="Poggeler S."/>
            <person name="Quandt C.A."/>
            <person name="Sperisen C."/>
            <person name="Tritt A."/>
            <person name="Tisserant E."/>
            <person name="Crous P.W."/>
            <person name="Henrissat B."/>
            <person name="Nehls U."/>
            <person name="Egli S."/>
            <person name="Spatafora J.W."/>
            <person name="Grigoriev I.V."/>
            <person name="Martin F.M."/>
        </authorList>
    </citation>
    <scope>NUCLEOTIDE SEQUENCE [LARGE SCALE GENOMIC DNA]</scope>
    <source>
        <strain evidence="1 2">CBS 207.34</strain>
    </source>
</reference>
<proteinExistence type="predicted"/>
<accession>A0A8E2ETU4</accession>
<dbReference type="Proteomes" id="UP000250140">
    <property type="component" value="Unassembled WGS sequence"/>
</dbReference>
<dbReference type="EMBL" id="KV750451">
    <property type="protein sequence ID" value="OCL04716.1"/>
    <property type="molecule type" value="Genomic_DNA"/>
</dbReference>